<name>A0A9X1ZT28_9FLAO</name>
<evidence type="ECO:0000313" key="2">
    <source>
        <dbReference type="EMBL" id="MCL6220522.1"/>
    </source>
</evidence>
<comment type="caution">
    <text evidence="2">The sequence shown here is derived from an EMBL/GenBank/DDBJ whole genome shotgun (WGS) entry which is preliminary data.</text>
</comment>
<dbReference type="InterPro" id="IPR025921">
    <property type="entry name" value="HmuY"/>
</dbReference>
<feature type="signal peptide" evidence="1">
    <location>
        <begin position="1"/>
        <end position="20"/>
    </location>
</feature>
<dbReference type="AlphaFoldDB" id="A0A9X1ZT28"/>
<gene>
    <name evidence="2" type="ORF">L1967_19700</name>
</gene>
<organism evidence="2 3">
    <name type="scientific">Zunongwangia pacifica</name>
    <dbReference type="NCBI Taxonomy" id="2911062"/>
    <lineage>
        <taxon>Bacteria</taxon>
        <taxon>Pseudomonadati</taxon>
        <taxon>Bacteroidota</taxon>
        <taxon>Flavobacteriia</taxon>
        <taxon>Flavobacteriales</taxon>
        <taxon>Flavobacteriaceae</taxon>
        <taxon>Zunongwangia</taxon>
    </lineage>
</organism>
<reference evidence="2" key="1">
    <citation type="submission" date="2022-01" db="EMBL/GenBank/DDBJ databases">
        <title>Genome sequencing of Zunongwangia sp. M21534 genome.</title>
        <authorList>
            <person name="Chen Y."/>
            <person name="Dong C."/>
            <person name="Shao Z."/>
        </authorList>
    </citation>
    <scope>NUCLEOTIDE SEQUENCE</scope>
    <source>
        <strain evidence="2">MCCC M21534</strain>
    </source>
</reference>
<dbReference type="Proteomes" id="UP001139521">
    <property type="component" value="Unassembled WGS sequence"/>
</dbReference>
<feature type="chain" id="PRO_5040911852" description="HmuY protein" evidence="1">
    <location>
        <begin position="21"/>
        <end position="399"/>
    </location>
</feature>
<evidence type="ECO:0000313" key="3">
    <source>
        <dbReference type="Proteomes" id="UP001139521"/>
    </source>
</evidence>
<dbReference type="RefSeq" id="WP_249603218.1">
    <property type="nucleotide sequence ID" value="NZ_JAKHSK010000043.1"/>
</dbReference>
<evidence type="ECO:0008006" key="4">
    <source>
        <dbReference type="Google" id="ProtNLM"/>
    </source>
</evidence>
<evidence type="ECO:0000256" key="1">
    <source>
        <dbReference type="SAM" id="SignalP"/>
    </source>
</evidence>
<dbReference type="CDD" id="cd12105">
    <property type="entry name" value="HmuY"/>
    <property type="match status" value="1"/>
</dbReference>
<sequence>MKKNILLQLFCLSFVLFSCSSDDDNGGVIQIPAVESAVLDIESGGSNEPNQVYIDLSTEETTVVRRDSWELGFVSAENRVVLNSSILVAAAKLEGIYDIDAVNNETSLENAMSLKTLNIDNFQTNEVKVTNVGELIAGLPIGYAMYGDLESGIYFTDNSTGDLDKTAIGDIATAEAEADVFVVSLGKEIPEDPAEQGSVKHTGDDRGFYKIKVFMDNNNYVLQYAALSADTHKEVVITKDEAYNFTAFSLKKDKEVNVEPTRESWDLNFTSVYSYYGSMGGMIAGLTYSDYMVHNIYNGVGVYMVLTEEPGEGEDAAPVPTGQPSYDEFSLQDVEESQLVYDDRTVIGSGWRDAFPASLKSDRYYIVKDADGNIYKLQFTALLSESKERGYPQIRYDLL</sequence>
<keyword evidence="3" id="KW-1185">Reference proteome</keyword>
<accession>A0A9X1ZT28</accession>
<keyword evidence="1" id="KW-0732">Signal</keyword>
<protein>
    <recommendedName>
        <fullName evidence="4">HmuY protein</fullName>
    </recommendedName>
</protein>
<dbReference type="PROSITE" id="PS51257">
    <property type="entry name" value="PROKAR_LIPOPROTEIN"/>
    <property type="match status" value="1"/>
</dbReference>
<proteinExistence type="predicted"/>
<dbReference type="Pfam" id="PF14064">
    <property type="entry name" value="HmuY"/>
    <property type="match status" value="1"/>
</dbReference>
<dbReference type="EMBL" id="JAKHSK010000043">
    <property type="protein sequence ID" value="MCL6220522.1"/>
    <property type="molecule type" value="Genomic_DNA"/>
</dbReference>